<dbReference type="InterPro" id="IPR000719">
    <property type="entry name" value="Prot_kinase_dom"/>
</dbReference>
<keyword evidence="14" id="KW-0460">Magnesium</keyword>
<dbReference type="GO" id="GO:0004674">
    <property type="term" value="F:protein serine/threonine kinase activity"/>
    <property type="evidence" value="ECO:0007669"/>
    <property type="project" value="UniProtKB-KW"/>
</dbReference>
<dbReference type="GO" id="GO:0005524">
    <property type="term" value="F:ATP binding"/>
    <property type="evidence" value="ECO:0007669"/>
    <property type="project" value="UniProtKB-KW"/>
</dbReference>
<name>A0A0M3JWG8_ANISI</name>
<keyword evidence="16" id="KW-0496">Mitochondrion</keyword>
<keyword evidence="8" id="KW-0479">Metal-binding</keyword>
<feature type="domain" description="Protein kinase" evidence="21">
    <location>
        <begin position="131"/>
        <end position="464"/>
    </location>
</feature>
<evidence type="ECO:0000256" key="10">
    <source>
        <dbReference type="ARBA" id="ARBA00022777"/>
    </source>
</evidence>
<keyword evidence="20" id="KW-0472">Membrane</keyword>
<dbReference type="InterPro" id="IPR011009">
    <property type="entry name" value="Kinase-like_dom_sf"/>
</dbReference>
<evidence type="ECO:0000256" key="13">
    <source>
        <dbReference type="ARBA" id="ARBA00022840"/>
    </source>
</evidence>
<feature type="compositionally biased region" description="Basic and acidic residues" evidence="19">
    <location>
        <begin position="156"/>
        <end position="173"/>
    </location>
</feature>
<dbReference type="Proteomes" id="UP000267096">
    <property type="component" value="Unassembled WGS sequence"/>
</dbReference>
<dbReference type="GO" id="GO:0046872">
    <property type="term" value="F:metal ion binding"/>
    <property type="evidence" value="ECO:0007669"/>
    <property type="project" value="UniProtKB-KW"/>
</dbReference>
<dbReference type="PANTHER" id="PTHR22972:SF7">
    <property type="entry name" value="SERINE_THREONINE-PROTEIN KINASE PINK1, MITOCHONDRIAL"/>
    <property type="match status" value="1"/>
</dbReference>
<keyword evidence="20" id="KW-1133">Transmembrane helix</keyword>
<keyword evidence="7" id="KW-0808">Transferase</keyword>
<evidence type="ECO:0000256" key="7">
    <source>
        <dbReference type="ARBA" id="ARBA00022679"/>
    </source>
</evidence>
<dbReference type="AlphaFoldDB" id="A0A0M3JWG8"/>
<dbReference type="OrthoDB" id="1405469at2759"/>
<feature type="transmembrane region" description="Helical" evidence="20">
    <location>
        <begin position="386"/>
        <end position="406"/>
    </location>
</feature>
<evidence type="ECO:0000256" key="3">
    <source>
        <dbReference type="ARBA" id="ARBA00004514"/>
    </source>
</evidence>
<keyword evidence="11" id="KW-1000">Mitochondrion outer membrane</keyword>
<evidence type="ECO:0000256" key="1">
    <source>
        <dbReference type="ARBA" id="ARBA00001946"/>
    </source>
</evidence>
<sequence>MSFRRYARAAFWLSKQVLFRLNNRAPSLLKAIAVYKSHPQMTAITFARKMRLIFRGVRTRAIVRPFSVLDHNRLRYNERAHRNARFRAWFILSDSSSPENIFERIKQLFLTNIRYNPNLSDDELPARLDAYVIGSNIACGCHAAVYELRLRNRSDSLSNDKDNSKTIEMEKQSENNPSYNNDPLVIYPLALKIMFNYQFDAPERLLWIDMGPELIPFKNADKILGKYLPKLRILPKSHPNVIKIYTAFTDRMPILSDARSLYPEALPNANFYELIIEEPKTLFIVMKRYRMTLREYVLTVKRNLWSARVLFAQLLEAIVFLYENMISHRDMKSDNILLDFDSPDTHSVVQIRNARPGPNQYVNFRMADLWAAATLGYEIYTRYIRLRIWICCCSALLFVSLCIIWTNPFYSRLKSCAYAEQDLPELPKQLPCAIKTLIKEMLRCDPTERPDPRVAANVLCVSLFRCGDNELLQQSLLNESTMIMPKSADSENERKETSKLLSLLRASYESRLDDLVLLYTAETILAKRPVESGKKTISAAELQVMGTQKS</sequence>
<evidence type="ECO:0000313" key="22">
    <source>
        <dbReference type="EMBL" id="VDK46516.1"/>
    </source>
</evidence>
<evidence type="ECO:0000256" key="9">
    <source>
        <dbReference type="ARBA" id="ARBA00022741"/>
    </source>
</evidence>
<dbReference type="GO" id="GO:0090141">
    <property type="term" value="P:positive regulation of mitochondrial fission"/>
    <property type="evidence" value="ECO:0007669"/>
    <property type="project" value="TreeGrafter"/>
</dbReference>
<protein>
    <recommendedName>
        <fullName evidence="5">non-specific serine/threonine protein kinase</fullName>
        <ecNumber evidence="5">2.7.11.1</ecNumber>
    </recommendedName>
</protein>
<keyword evidence="9" id="KW-0547">Nucleotide-binding</keyword>
<dbReference type="GO" id="GO:0000422">
    <property type="term" value="P:autophagy of mitochondrion"/>
    <property type="evidence" value="ECO:0007669"/>
    <property type="project" value="TreeGrafter"/>
</dbReference>
<evidence type="ECO:0000313" key="23">
    <source>
        <dbReference type="Proteomes" id="UP000267096"/>
    </source>
</evidence>
<dbReference type="EMBL" id="UYRR01031136">
    <property type="protein sequence ID" value="VDK46516.1"/>
    <property type="molecule type" value="Genomic_DNA"/>
</dbReference>
<comment type="subcellular location">
    <subcellularLocation>
        <location evidence="3">Cytoplasm</location>
        <location evidence="3">Cytosol</location>
    </subcellularLocation>
    <subcellularLocation>
        <location evidence="2">Mitochondrion inner membrane</location>
        <topology evidence="2">Single-pass membrane protein</topology>
    </subcellularLocation>
    <subcellularLocation>
        <location evidence="4">Mitochondrion outer membrane</location>
        <topology evidence="4">Single-pass membrane protein</topology>
    </subcellularLocation>
</comment>
<dbReference type="GO" id="GO:0005741">
    <property type="term" value="C:mitochondrial outer membrane"/>
    <property type="evidence" value="ECO:0007669"/>
    <property type="project" value="UniProtKB-SubCell"/>
</dbReference>
<dbReference type="InterPro" id="IPR008271">
    <property type="entry name" value="Ser/Thr_kinase_AS"/>
</dbReference>
<organism evidence="24">
    <name type="scientific">Anisakis simplex</name>
    <name type="common">Herring worm</name>
    <dbReference type="NCBI Taxonomy" id="6269"/>
    <lineage>
        <taxon>Eukaryota</taxon>
        <taxon>Metazoa</taxon>
        <taxon>Ecdysozoa</taxon>
        <taxon>Nematoda</taxon>
        <taxon>Chromadorea</taxon>
        <taxon>Rhabditida</taxon>
        <taxon>Spirurina</taxon>
        <taxon>Ascaridomorpha</taxon>
        <taxon>Ascaridoidea</taxon>
        <taxon>Anisakidae</taxon>
        <taxon>Anisakis</taxon>
        <taxon>Anisakis simplex complex</taxon>
    </lineage>
</organism>
<feature type="region of interest" description="Disordered" evidence="19">
    <location>
        <begin position="156"/>
        <end position="176"/>
    </location>
</feature>
<evidence type="ECO:0000256" key="19">
    <source>
        <dbReference type="SAM" id="MobiDB-lite"/>
    </source>
</evidence>
<dbReference type="PROSITE" id="PS50011">
    <property type="entry name" value="PROTEIN_KINASE_DOM"/>
    <property type="match status" value="1"/>
</dbReference>
<dbReference type="PROSITE" id="PS00108">
    <property type="entry name" value="PROTEIN_KINASE_ST"/>
    <property type="match status" value="1"/>
</dbReference>
<evidence type="ECO:0000256" key="12">
    <source>
        <dbReference type="ARBA" id="ARBA00022792"/>
    </source>
</evidence>
<dbReference type="Gene3D" id="1.10.510.10">
    <property type="entry name" value="Transferase(Phosphotransferase) domain 1"/>
    <property type="match status" value="1"/>
</dbReference>
<evidence type="ECO:0000256" key="20">
    <source>
        <dbReference type="SAM" id="Phobius"/>
    </source>
</evidence>
<keyword evidence="23" id="KW-1185">Reference proteome</keyword>
<dbReference type="EC" id="2.7.11.1" evidence="5"/>
<evidence type="ECO:0000313" key="24">
    <source>
        <dbReference type="WBParaSite" id="ASIM_0001262301-mRNA-1"/>
    </source>
</evidence>
<dbReference type="Pfam" id="PF00069">
    <property type="entry name" value="Pkinase"/>
    <property type="match status" value="1"/>
</dbReference>
<comment type="catalytic activity">
    <reaction evidence="18">
        <text>L-seryl-[protein] + ATP = O-phospho-L-seryl-[protein] + ADP + H(+)</text>
        <dbReference type="Rhea" id="RHEA:17989"/>
        <dbReference type="Rhea" id="RHEA-COMP:9863"/>
        <dbReference type="Rhea" id="RHEA-COMP:11604"/>
        <dbReference type="ChEBI" id="CHEBI:15378"/>
        <dbReference type="ChEBI" id="CHEBI:29999"/>
        <dbReference type="ChEBI" id="CHEBI:30616"/>
        <dbReference type="ChEBI" id="CHEBI:83421"/>
        <dbReference type="ChEBI" id="CHEBI:456216"/>
        <dbReference type="EC" id="2.7.11.1"/>
    </reaction>
</comment>
<keyword evidence="13" id="KW-0067">ATP-binding</keyword>
<evidence type="ECO:0000256" key="16">
    <source>
        <dbReference type="ARBA" id="ARBA00023128"/>
    </source>
</evidence>
<dbReference type="SMART" id="SM00220">
    <property type="entry name" value="S_TKc"/>
    <property type="match status" value="1"/>
</dbReference>
<evidence type="ECO:0000256" key="17">
    <source>
        <dbReference type="ARBA" id="ARBA00047899"/>
    </source>
</evidence>
<accession>A0A0M3JWG8</accession>
<comment type="cofactor">
    <cofactor evidence="1">
        <name>Mg(2+)</name>
        <dbReference type="ChEBI" id="CHEBI:18420"/>
    </cofactor>
</comment>
<keyword evidence="6" id="KW-0723">Serine/threonine-protein kinase</keyword>
<dbReference type="InterPro" id="IPR051511">
    <property type="entry name" value="MitoQC_Scaffold_Kinases"/>
</dbReference>
<keyword evidence="10" id="KW-0418">Kinase</keyword>
<keyword evidence="12" id="KW-0999">Mitochondrion inner membrane</keyword>
<keyword evidence="15" id="KW-0809">Transit peptide</keyword>
<gene>
    <name evidence="22" type="ORF">ASIM_LOCUS12089</name>
</gene>
<dbReference type="PANTHER" id="PTHR22972">
    <property type="entry name" value="SERINE/THREONINE PROTEIN KINASE"/>
    <property type="match status" value="1"/>
</dbReference>
<evidence type="ECO:0000259" key="21">
    <source>
        <dbReference type="PROSITE" id="PS50011"/>
    </source>
</evidence>
<keyword evidence="20" id="KW-0812">Transmembrane</keyword>
<evidence type="ECO:0000256" key="18">
    <source>
        <dbReference type="ARBA" id="ARBA00048679"/>
    </source>
</evidence>
<evidence type="ECO:0000256" key="8">
    <source>
        <dbReference type="ARBA" id="ARBA00022723"/>
    </source>
</evidence>
<dbReference type="SUPFAM" id="SSF56112">
    <property type="entry name" value="Protein kinase-like (PK-like)"/>
    <property type="match status" value="1"/>
</dbReference>
<evidence type="ECO:0000256" key="6">
    <source>
        <dbReference type="ARBA" id="ARBA00022527"/>
    </source>
</evidence>
<dbReference type="WBParaSite" id="ASIM_0001262301-mRNA-1">
    <property type="protein sequence ID" value="ASIM_0001262301-mRNA-1"/>
    <property type="gene ID" value="ASIM_0001262301"/>
</dbReference>
<dbReference type="GO" id="GO:0042981">
    <property type="term" value="P:regulation of apoptotic process"/>
    <property type="evidence" value="ECO:0007669"/>
    <property type="project" value="TreeGrafter"/>
</dbReference>
<proteinExistence type="predicted"/>
<evidence type="ECO:0000256" key="11">
    <source>
        <dbReference type="ARBA" id="ARBA00022787"/>
    </source>
</evidence>
<evidence type="ECO:0000256" key="5">
    <source>
        <dbReference type="ARBA" id="ARBA00012513"/>
    </source>
</evidence>
<evidence type="ECO:0000256" key="2">
    <source>
        <dbReference type="ARBA" id="ARBA00004434"/>
    </source>
</evidence>
<reference evidence="24" key="1">
    <citation type="submission" date="2017-02" db="UniProtKB">
        <authorList>
            <consortium name="WormBaseParasite"/>
        </authorList>
    </citation>
    <scope>IDENTIFICATION</scope>
</reference>
<evidence type="ECO:0000256" key="15">
    <source>
        <dbReference type="ARBA" id="ARBA00022946"/>
    </source>
</evidence>
<reference evidence="22 23" key="2">
    <citation type="submission" date="2018-11" db="EMBL/GenBank/DDBJ databases">
        <authorList>
            <consortium name="Pathogen Informatics"/>
        </authorList>
    </citation>
    <scope>NUCLEOTIDE SEQUENCE [LARGE SCALE GENOMIC DNA]</scope>
</reference>
<evidence type="ECO:0000256" key="4">
    <source>
        <dbReference type="ARBA" id="ARBA00004572"/>
    </source>
</evidence>
<dbReference type="GO" id="GO:0005743">
    <property type="term" value="C:mitochondrial inner membrane"/>
    <property type="evidence" value="ECO:0007669"/>
    <property type="project" value="UniProtKB-SubCell"/>
</dbReference>
<evidence type="ECO:0000256" key="14">
    <source>
        <dbReference type="ARBA" id="ARBA00022842"/>
    </source>
</evidence>
<comment type="catalytic activity">
    <reaction evidence="17">
        <text>L-threonyl-[protein] + ATP = O-phospho-L-threonyl-[protein] + ADP + H(+)</text>
        <dbReference type="Rhea" id="RHEA:46608"/>
        <dbReference type="Rhea" id="RHEA-COMP:11060"/>
        <dbReference type="Rhea" id="RHEA-COMP:11605"/>
        <dbReference type="ChEBI" id="CHEBI:15378"/>
        <dbReference type="ChEBI" id="CHEBI:30013"/>
        <dbReference type="ChEBI" id="CHEBI:30616"/>
        <dbReference type="ChEBI" id="CHEBI:61977"/>
        <dbReference type="ChEBI" id="CHEBI:456216"/>
        <dbReference type="EC" id="2.7.11.1"/>
    </reaction>
</comment>
<dbReference type="GO" id="GO:0005829">
    <property type="term" value="C:cytosol"/>
    <property type="evidence" value="ECO:0007669"/>
    <property type="project" value="UniProtKB-SubCell"/>
</dbReference>